<evidence type="ECO:0008006" key="3">
    <source>
        <dbReference type="Google" id="ProtNLM"/>
    </source>
</evidence>
<dbReference type="SUPFAM" id="SSF50494">
    <property type="entry name" value="Trypsin-like serine proteases"/>
    <property type="match status" value="1"/>
</dbReference>
<dbReference type="Pfam" id="PF13365">
    <property type="entry name" value="Trypsin_2"/>
    <property type="match status" value="1"/>
</dbReference>
<dbReference type="Gene3D" id="2.40.10.120">
    <property type="match status" value="1"/>
</dbReference>
<sequence length="654" mass="71700">MDPIDEAIDALMRAIVKAGITPEAFGSSFDRVRPTDGSVPRYASIRAASQNDEALAMESAARRAHQKSFFLQFSDQLTRRIPMAEAEREALASGDAVKTLVGEHQAIFQDEGLQDVAWARVVTKVAPVTALVRDHGTAPAARGTGFLIGPDLLLTAAHVVWSLVDYDVVPPKEHADSSTRLTVEFHDPLLADSLGRPRVVRVVRKWLFATSPPCGKPPNLTLNDVSLAKANLDFALIRLAERIGDEVPFLDIADPPAPHSRDSMAIVGHTGGSACKFHVHWLNLYEQDSQRLQHKANTASGMSGGPCLTVAGRVLGLHEGVARDNGGVAIYNRSVYLGPVYAKLKAAFPAQARVRLSWLSDEDGAEPLRRVFRNGGPPGRTRHPVFGRAEFQEWIDEARAPRTARPVALISGADGAGKSFSVAILRNKLRGSSDVLVHFPPEICRSIRMIELLSRLFACISDPFPRLPDTAGLRPEAGILRHDIVPNAFDELERTVLRDGDRRLWVSADFGRDQGWLSGSADTWTEFLSQAAKRPWMRVVVIGIAPSRQADFLTLLSSPERPFTEQIRHVDAALLADFVNSQIAGQLDTEDKAHIRGRLIDEWTARAAGIAAEKTTIEAVRCAIRFKDIITQHGRVSWPMRSPSSRAIPCERPS</sequence>
<proteinExistence type="predicted"/>
<dbReference type="Proteomes" id="UP000007319">
    <property type="component" value="Chromosome"/>
</dbReference>
<keyword evidence="2" id="KW-1185">Reference proteome</keyword>
<dbReference type="InterPro" id="IPR009003">
    <property type="entry name" value="Peptidase_S1_PA"/>
</dbReference>
<evidence type="ECO:0000313" key="2">
    <source>
        <dbReference type="Proteomes" id="UP000007319"/>
    </source>
</evidence>
<evidence type="ECO:0000313" key="1">
    <source>
        <dbReference type="EMBL" id="CCC99248.1"/>
    </source>
</evidence>
<reference evidence="1 2" key="1">
    <citation type="journal article" date="2011" name="PLoS Genet.">
        <title>Azospirillum genomes reveal transition of bacteria from aquatic to terrestrial environments.</title>
        <authorList>
            <person name="Wisniewski-Dye F."/>
            <person name="Borziak K."/>
            <person name="Khalsa-Moyers G."/>
            <person name="Alexandre G."/>
            <person name="Sukharnikov L.O."/>
            <person name="Wuichet K."/>
            <person name="Hurst G.B."/>
            <person name="McDonald W.H."/>
            <person name="Robertson J.S."/>
            <person name="Barbe V."/>
            <person name="Calteau A."/>
            <person name="Rouy Z."/>
            <person name="Mangenot S."/>
            <person name="Prigent-Combaret C."/>
            <person name="Normand P."/>
            <person name="Boyer M."/>
            <person name="Siguier P."/>
            <person name="Dessaux Y."/>
            <person name="Elmerich C."/>
            <person name="Condemine G."/>
            <person name="Krishnen G."/>
            <person name="Kennedy I."/>
            <person name="Paterson A.H."/>
            <person name="Gonzalez V."/>
            <person name="Mavingui P."/>
            <person name="Zhulin I.B."/>
        </authorList>
    </citation>
    <scope>NUCLEOTIDE SEQUENCE [LARGE SCALE GENOMIC DNA]</scope>
    <source>
        <strain evidence="1 2">Sp245</strain>
    </source>
</reference>
<dbReference type="EMBL" id="HE577327">
    <property type="protein sequence ID" value="CCC99248.1"/>
    <property type="molecule type" value="Genomic_DNA"/>
</dbReference>
<organism evidence="1 2">
    <name type="scientific">Azospirillum baldaniorum</name>
    <dbReference type="NCBI Taxonomy" id="1064539"/>
    <lineage>
        <taxon>Bacteria</taxon>
        <taxon>Pseudomonadati</taxon>
        <taxon>Pseudomonadota</taxon>
        <taxon>Alphaproteobacteria</taxon>
        <taxon>Rhodospirillales</taxon>
        <taxon>Azospirillaceae</taxon>
        <taxon>Azospirillum</taxon>
    </lineage>
</organism>
<accession>A0A9P1JT21</accession>
<gene>
    <name evidence="1" type="ORF">AZOBR_180318</name>
</gene>
<dbReference type="RefSeq" id="WP_014241423.1">
    <property type="nucleotide sequence ID" value="NC_016617.1"/>
</dbReference>
<dbReference type="KEGG" id="abs:AZOBR_180318"/>
<protein>
    <recommendedName>
        <fullName evidence="3">Serine protease</fullName>
    </recommendedName>
</protein>
<name>A0A9P1JT21_9PROT</name>
<dbReference type="AlphaFoldDB" id="A0A9P1JT21"/>